<feature type="transmembrane region" description="Helical" evidence="6">
    <location>
        <begin position="195"/>
        <end position="216"/>
    </location>
</feature>
<feature type="transmembrane region" description="Helical" evidence="6">
    <location>
        <begin position="100"/>
        <end position="120"/>
    </location>
</feature>
<feature type="transmembrane region" description="Helical" evidence="6">
    <location>
        <begin position="16"/>
        <end position="36"/>
    </location>
</feature>
<proteinExistence type="predicted"/>
<evidence type="ECO:0000256" key="4">
    <source>
        <dbReference type="ARBA" id="ARBA00023136"/>
    </source>
</evidence>
<protein>
    <recommendedName>
        <fullName evidence="7">Inositolphosphotransferase Aur1/Ipt1 domain-containing protein</fullName>
    </recommendedName>
</protein>
<feature type="transmembrane region" description="Helical" evidence="6">
    <location>
        <begin position="56"/>
        <end position="74"/>
    </location>
</feature>
<evidence type="ECO:0000256" key="5">
    <source>
        <dbReference type="SAM" id="MobiDB-lite"/>
    </source>
</evidence>
<dbReference type="InterPro" id="IPR052185">
    <property type="entry name" value="IPC_Synthase-Related"/>
</dbReference>
<dbReference type="CDD" id="cd03386">
    <property type="entry name" value="PAP2_Aur1_like"/>
    <property type="match status" value="1"/>
</dbReference>
<keyword evidence="3 6" id="KW-1133">Transmembrane helix</keyword>
<comment type="caution">
    <text evidence="8">The sequence shown here is derived from an EMBL/GenBank/DDBJ whole genome shotgun (WGS) entry which is preliminary data.</text>
</comment>
<keyword evidence="2 6" id="KW-0812">Transmembrane</keyword>
<keyword evidence="4 6" id="KW-0472">Membrane</keyword>
<comment type="subcellular location">
    <subcellularLocation>
        <location evidence="1">Membrane</location>
        <topology evidence="1">Multi-pass membrane protein</topology>
    </subcellularLocation>
</comment>
<dbReference type="Pfam" id="PF14378">
    <property type="entry name" value="PAP2_3"/>
    <property type="match status" value="1"/>
</dbReference>
<evidence type="ECO:0000313" key="8">
    <source>
        <dbReference type="EMBL" id="MDQ1105349.1"/>
    </source>
</evidence>
<dbReference type="GO" id="GO:0016020">
    <property type="term" value="C:membrane"/>
    <property type="evidence" value="ECO:0007669"/>
    <property type="project" value="UniProtKB-SubCell"/>
</dbReference>
<dbReference type="Proteomes" id="UP001239215">
    <property type="component" value="Unassembled WGS sequence"/>
</dbReference>
<dbReference type="AlphaFoldDB" id="A0AAJ1X2J4"/>
<evidence type="ECO:0000313" key="9">
    <source>
        <dbReference type="Proteomes" id="UP001239215"/>
    </source>
</evidence>
<reference evidence="8" key="1">
    <citation type="submission" date="2023-07" db="EMBL/GenBank/DDBJ databases">
        <title>Functional and genomic diversity of the sorghum phyllosphere microbiome.</title>
        <authorList>
            <person name="Shade A."/>
        </authorList>
    </citation>
    <scope>NUCLEOTIDE SEQUENCE</scope>
    <source>
        <strain evidence="8">SORGH_AS_1067</strain>
    </source>
</reference>
<feature type="transmembrane region" description="Helical" evidence="6">
    <location>
        <begin position="170"/>
        <end position="188"/>
    </location>
</feature>
<feature type="transmembrane region" description="Helical" evidence="6">
    <location>
        <begin position="290"/>
        <end position="309"/>
    </location>
</feature>
<evidence type="ECO:0000256" key="1">
    <source>
        <dbReference type="ARBA" id="ARBA00004141"/>
    </source>
</evidence>
<sequence>MGGARTSTLTGVYRRAYVLLIGVAATMAILTVVTALSLGRSVVDPEGFLGPGWLRFPLLVGLALLADLVPRALWHSRMRLSQVPDLVKARWREHWTRERFTLVALGIGCFYVTYACYRNLKSFLPFVLGEKKYDTELHALDKILFLGNDPSAVLHTIFGFSWFEQSISTIYLWYLPLVPVLVAVWTIWSRNISFGYWFVTSQVIAWTLGTATYYMLPALGPKFAFPWLYADLDTGASQLADSLFYSRTNVLWGDGDGLQSTAAFASLHTAITLLWALMVQYTIRSRIVHWVFWANFGLTIIATLYFGWHYVADDVAGAMIAVVAFYVGGVASGQKFERRGFSSHPTTTTSRVPLGPDGRDADVRVETDEERAPSASRLNLSRLFRRFRRRADRPAAPTGD</sequence>
<evidence type="ECO:0000256" key="3">
    <source>
        <dbReference type="ARBA" id="ARBA00022989"/>
    </source>
</evidence>
<feature type="transmembrane region" description="Helical" evidence="6">
    <location>
        <begin position="257"/>
        <end position="278"/>
    </location>
</feature>
<feature type="transmembrane region" description="Helical" evidence="6">
    <location>
        <begin position="315"/>
        <end position="333"/>
    </location>
</feature>
<dbReference type="PANTHER" id="PTHR31310:SF7">
    <property type="entry name" value="PA-PHOSPHATASE RELATED-FAMILY PROTEIN DDB_G0268928"/>
    <property type="match status" value="1"/>
</dbReference>
<dbReference type="PANTHER" id="PTHR31310">
    <property type="match status" value="1"/>
</dbReference>
<evidence type="ECO:0000259" key="7">
    <source>
        <dbReference type="Pfam" id="PF14378"/>
    </source>
</evidence>
<feature type="domain" description="Inositolphosphotransferase Aur1/Ipt1" evidence="7">
    <location>
        <begin position="136"/>
        <end position="327"/>
    </location>
</feature>
<gene>
    <name evidence="8" type="ORF">QE405_002633</name>
</gene>
<evidence type="ECO:0000256" key="6">
    <source>
        <dbReference type="SAM" id="Phobius"/>
    </source>
</evidence>
<organism evidence="8 9">
    <name type="scientific">Nocardioides zeae</name>
    <dbReference type="NCBI Taxonomy" id="1457234"/>
    <lineage>
        <taxon>Bacteria</taxon>
        <taxon>Bacillati</taxon>
        <taxon>Actinomycetota</taxon>
        <taxon>Actinomycetes</taxon>
        <taxon>Propionibacteriales</taxon>
        <taxon>Nocardioidaceae</taxon>
        <taxon>Nocardioides</taxon>
    </lineage>
</organism>
<name>A0AAJ1X2J4_9ACTN</name>
<evidence type="ECO:0000256" key="2">
    <source>
        <dbReference type="ARBA" id="ARBA00022692"/>
    </source>
</evidence>
<feature type="compositionally biased region" description="Basic and acidic residues" evidence="5">
    <location>
        <begin position="357"/>
        <end position="372"/>
    </location>
</feature>
<dbReference type="InterPro" id="IPR026841">
    <property type="entry name" value="Aur1/Ipt1"/>
</dbReference>
<dbReference type="EMBL" id="JAUTAN010000001">
    <property type="protein sequence ID" value="MDQ1105349.1"/>
    <property type="molecule type" value="Genomic_DNA"/>
</dbReference>
<feature type="region of interest" description="Disordered" evidence="5">
    <location>
        <begin position="338"/>
        <end position="374"/>
    </location>
</feature>
<accession>A0AAJ1X2J4</accession>